<evidence type="ECO:0000313" key="2">
    <source>
        <dbReference type="Proteomes" id="UP001302329"/>
    </source>
</evidence>
<dbReference type="EMBL" id="JAYGHY010000026">
    <property type="protein sequence ID" value="MEA5442760.1"/>
    <property type="molecule type" value="Genomic_DNA"/>
</dbReference>
<gene>
    <name evidence="1" type="ORF">VB739_09370</name>
</gene>
<keyword evidence="2" id="KW-1185">Reference proteome</keyword>
<sequence length="40" mass="4497">MAGDSCARTTWENASLTSTWIREHHSSANRPAILLITDPW</sequence>
<dbReference type="Proteomes" id="UP001302329">
    <property type="component" value="Unassembled WGS sequence"/>
</dbReference>
<proteinExistence type="predicted"/>
<name>A0ABU5SWQ0_9CYAN</name>
<evidence type="ECO:0000313" key="1">
    <source>
        <dbReference type="EMBL" id="MEA5442760.1"/>
    </source>
</evidence>
<accession>A0ABU5SWQ0</accession>
<reference evidence="1 2" key="1">
    <citation type="submission" date="2023-12" db="EMBL/GenBank/DDBJ databases">
        <title>Baltic Sea Cyanobacteria.</title>
        <authorList>
            <person name="Delbaje E."/>
            <person name="Fewer D.P."/>
            <person name="Shishido T.K."/>
        </authorList>
    </citation>
    <scope>NUCLEOTIDE SEQUENCE [LARGE SCALE GENOMIC DNA]</scope>
    <source>
        <strain evidence="1 2">UHCC 0281</strain>
    </source>
</reference>
<organism evidence="1 2">
    <name type="scientific">Cyanobium gracile UHCC 0281</name>
    <dbReference type="NCBI Taxonomy" id="3110309"/>
    <lineage>
        <taxon>Bacteria</taxon>
        <taxon>Bacillati</taxon>
        <taxon>Cyanobacteriota</taxon>
        <taxon>Cyanophyceae</taxon>
        <taxon>Synechococcales</taxon>
        <taxon>Prochlorococcaceae</taxon>
        <taxon>Cyanobium</taxon>
    </lineage>
</organism>
<comment type="caution">
    <text evidence="1">The sequence shown here is derived from an EMBL/GenBank/DDBJ whole genome shotgun (WGS) entry which is preliminary data.</text>
</comment>
<protein>
    <submittedName>
        <fullName evidence="1">Uncharacterized protein</fullName>
    </submittedName>
</protein>
<dbReference type="RefSeq" id="WP_323356816.1">
    <property type="nucleotide sequence ID" value="NZ_JAYGHY010000026.1"/>
</dbReference>